<feature type="compositionally biased region" description="Basic and acidic residues" evidence="1">
    <location>
        <begin position="218"/>
        <end position="237"/>
    </location>
</feature>
<accession>A0A7S4MGV3</accession>
<feature type="compositionally biased region" description="Low complexity" evidence="1">
    <location>
        <begin position="99"/>
        <end position="122"/>
    </location>
</feature>
<protein>
    <submittedName>
        <fullName evidence="3">Uncharacterized protein</fullName>
    </submittedName>
</protein>
<feature type="region of interest" description="Disordered" evidence="1">
    <location>
        <begin position="218"/>
        <end position="285"/>
    </location>
</feature>
<dbReference type="AlphaFoldDB" id="A0A7S4MGV3"/>
<organism evidence="3">
    <name type="scientific">Odontella aurita</name>
    <dbReference type="NCBI Taxonomy" id="265563"/>
    <lineage>
        <taxon>Eukaryota</taxon>
        <taxon>Sar</taxon>
        <taxon>Stramenopiles</taxon>
        <taxon>Ochrophyta</taxon>
        <taxon>Bacillariophyta</taxon>
        <taxon>Mediophyceae</taxon>
        <taxon>Biddulphiophycidae</taxon>
        <taxon>Eupodiscales</taxon>
        <taxon>Odontellaceae</taxon>
        <taxon>Odontella</taxon>
    </lineage>
</organism>
<feature type="region of interest" description="Disordered" evidence="1">
    <location>
        <begin position="391"/>
        <end position="453"/>
    </location>
</feature>
<reference evidence="3" key="1">
    <citation type="submission" date="2021-01" db="EMBL/GenBank/DDBJ databases">
        <authorList>
            <person name="Corre E."/>
            <person name="Pelletier E."/>
            <person name="Niang G."/>
            <person name="Scheremetjew M."/>
            <person name="Finn R."/>
            <person name="Kale V."/>
            <person name="Holt S."/>
            <person name="Cochrane G."/>
            <person name="Meng A."/>
            <person name="Brown T."/>
            <person name="Cohen L."/>
        </authorList>
    </citation>
    <scope>NUCLEOTIDE SEQUENCE</scope>
    <source>
        <strain evidence="3">Isolate 1302-5</strain>
    </source>
</reference>
<name>A0A7S4MGV3_9STRA</name>
<evidence type="ECO:0000256" key="1">
    <source>
        <dbReference type="SAM" id="MobiDB-lite"/>
    </source>
</evidence>
<gene>
    <name evidence="3" type="ORF">OAUR00152_LOCUS8470</name>
</gene>
<feature type="signal peptide" evidence="2">
    <location>
        <begin position="1"/>
        <end position="17"/>
    </location>
</feature>
<proteinExistence type="predicted"/>
<feature type="compositionally biased region" description="Low complexity" evidence="1">
    <location>
        <begin position="148"/>
        <end position="164"/>
    </location>
</feature>
<feature type="compositionally biased region" description="Basic and acidic residues" evidence="1">
    <location>
        <begin position="190"/>
        <end position="201"/>
    </location>
</feature>
<feature type="region of interest" description="Disordered" evidence="1">
    <location>
        <begin position="65"/>
        <end position="201"/>
    </location>
</feature>
<feature type="compositionally biased region" description="Gly residues" evidence="1">
    <location>
        <begin position="413"/>
        <end position="423"/>
    </location>
</feature>
<dbReference type="EMBL" id="HBKQ01012433">
    <property type="protein sequence ID" value="CAE2221366.1"/>
    <property type="molecule type" value="Transcribed_RNA"/>
</dbReference>
<feature type="region of interest" description="Disordered" evidence="1">
    <location>
        <begin position="351"/>
        <end position="370"/>
    </location>
</feature>
<evidence type="ECO:0000313" key="3">
    <source>
        <dbReference type="EMBL" id="CAE2221366.1"/>
    </source>
</evidence>
<feature type="compositionally biased region" description="Gly residues" evidence="1">
    <location>
        <begin position="244"/>
        <end position="275"/>
    </location>
</feature>
<keyword evidence="2" id="KW-0732">Signal</keyword>
<evidence type="ECO:0000256" key="2">
    <source>
        <dbReference type="SAM" id="SignalP"/>
    </source>
</evidence>
<sequence>MRFASSAIALLVASVLASPAEWGASAFVLPRSFAASAQQSATRLNYMDPYSDASKNEQLRKFEERRSKLQELGVQAAKKQQSSNPYMSMDGPDPAWNDGEQQGSAGAAGASAGEAAAPEAHSGPPPRPGGFGTTRESFPEGGAGGGQSVATSAPSSSAQASTGADIHVGAESYSAPPSPSSATSAGDQSPGERARVYERRMNDLSGLEARFANEFQRRTSAEDARMNGEGTGKDWGEPWRPSGGYTGGVEGGVGGGMGQEAAMGGGAPMGAGMGGDWRSDMDSRSVNPRAAAGVGMHMMDPRFAVEEEGRYAEGARFGDEAARWAGMEQEVNRQIERDEMAREEEFRFRAPVPPLGRMGGGMPPPPGGRHMMPMPDAPGPAGMMGGGRMGGRSPPPPMGGGGFGPDDRMMQGGPRGEPWGGGPGGPPFDEGMGMDRGGMGEGMEPFMRPGGPY</sequence>
<feature type="chain" id="PRO_5031294679" evidence="2">
    <location>
        <begin position="18"/>
        <end position="453"/>
    </location>
</feature>
<feature type="compositionally biased region" description="Low complexity" evidence="1">
    <location>
        <begin position="172"/>
        <end position="185"/>
    </location>
</feature>